<dbReference type="EMBL" id="MLJW01000179">
    <property type="protein sequence ID" value="OIQ94772.1"/>
    <property type="molecule type" value="Genomic_DNA"/>
</dbReference>
<feature type="domain" description="SpoVT-AbrB" evidence="1">
    <location>
        <begin position="2"/>
        <end position="47"/>
    </location>
</feature>
<dbReference type="Pfam" id="PF04014">
    <property type="entry name" value="MazE_antitoxin"/>
    <property type="match status" value="1"/>
</dbReference>
<evidence type="ECO:0000313" key="2">
    <source>
        <dbReference type="EMBL" id="OIQ94772.1"/>
    </source>
</evidence>
<comment type="caution">
    <text evidence="2">The sequence shown here is derived from an EMBL/GenBank/DDBJ whole genome shotgun (WGS) entry which is preliminary data.</text>
</comment>
<dbReference type="SUPFAM" id="SSF89447">
    <property type="entry name" value="AbrB/MazE/MraZ-like"/>
    <property type="match status" value="1"/>
</dbReference>
<reference evidence="2" key="1">
    <citation type="submission" date="2016-10" db="EMBL/GenBank/DDBJ databases">
        <title>Sequence of Gallionella enrichment culture.</title>
        <authorList>
            <person name="Poehlein A."/>
            <person name="Muehling M."/>
            <person name="Daniel R."/>
        </authorList>
    </citation>
    <scope>NUCLEOTIDE SEQUENCE</scope>
</reference>
<dbReference type="InterPro" id="IPR037914">
    <property type="entry name" value="SpoVT-AbrB_sf"/>
</dbReference>
<protein>
    <submittedName>
        <fullName evidence="2">SpoVT / AbrB like domain protein</fullName>
    </submittedName>
</protein>
<gene>
    <name evidence="2" type="ORF">GALL_232280</name>
</gene>
<dbReference type="Gene3D" id="2.10.260.10">
    <property type="match status" value="1"/>
</dbReference>
<dbReference type="PROSITE" id="PS51740">
    <property type="entry name" value="SPOVT_ABRB"/>
    <property type="match status" value="1"/>
</dbReference>
<dbReference type="InterPro" id="IPR007159">
    <property type="entry name" value="SpoVT-AbrB_dom"/>
</dbReference>
<accession>A0A1J5RRR3</accession>
<dbReference type="AlphaFoldDB" id="A0A1J5RRR3"/>
<dbReference type="GO" id="GO:0003677">
    <property type="term" value="F:DNA binding"/>
    <property type="evidence" value="ECO:0007669"/>
    <property type="project" value="InterPro"/>
</dbReference>
<proteinExistence type="predicted"/>
<name>A0A1J5RRR3_9ZZZZ</name>
<sequence>MSQIILMASNGRVVIPAGMRAEIGLQEGGSLVARVENGVVVLEPIGEAVRRAQSLVRRYIPAGPSLVDEVIAERHQAAEHE</sequence>
<organism evidence="2">
    <name type="scientific">mine drainage metagenome</name>
    <dbReference type="NCBI Taxonomy" id="410659"/>
    <lineage>
        <taxon>unclassified sequences</taxon>
        <taxon>metagenomes</taxon>
        <taxon>ecological metagenomes</taxon>
    </lineage>
</organism>
<evidence type="ECO:0000259" key="1">
    <source>
        <dbReference type="PROSITE" id="PS51740"/>
    </source>
</evidence>
<dbReference type="NCBIfam" id="TIGR01439">
    <property type="entry name" value="lp_hng_hel_AbrB"/>
    <property type="match status" value="1"/>
</dbReference>
<dbReference type="SMART" id="SM00966">
    <property type="entry name" value="SpoVT_AbrB"/>
    <property type="match status" value="1"/>
</dbReference>